<dbReference type="InterPro" id="IPR000825">
    <property type="entry name" value="SUF_FeS_clus_asmbl_SufBD_core"/>
</dbReference>
<evidence type="ECO:0000313" key="3">
    <source>
        <dbReference type="Proteomes" id="UP000321595"/>
    </source>
</evidence>
<dbReference type="RefSeq" id="WP_146957413.1">
    <property type="nucleotide sequence ID" value="NZ_CP042467.1"/>
</dbReference>
<proteinExistence type="predicted"/>
<protein>
    <submittedName>
        <fullName evidence="2">Fe-S cluster assembly protein SufD</fullName>
    </submittedName>
</protein>
<accession>A0A5B8XR92</accession>
<dbReference type="AlphaFoldDB" id="A0A5B8XR92"/>
<dbReference type="Pfam" id="PF01458">
    <property type="entry name" value="SUFBD_core"/>
    <property type="match status" value="1"/>
</dbReference>
<reference evidence="2 3" key="1">
    <citation type="submission" date="2019-08" db="EMBL/GenBank/DDBJ databases">
        <authorList>
            <person name="Liang Q."/>
        </authorList>
    </citation>
    <scope>NUCLEOTIDE SEQUENCE [LARGE SCALE GENOMIC DNA]</scope>
    <source>
        <strain evidence="2 3">V1718</strain>
    </source>
</reference>
<evidence type="ECO:0000313" key="2">
    <source>
        <dbReference type="EMBL" id="QED26186.1"/>
    </source>
</evidence>
<dbReference type="OrthoDB" id="9768262at2"/>
<keyword evidence="3" id="KW-1185">Reference proteome</keyword>
<dbReference type="InterPro" id="IPR011542">
    <property type="entry name" value="SUF_FeS_clus_asmbl_SufD"/>
</dbReference>
<dbReference type="PANTHER" id="PTHR43575:SF1">
    <property type="entry name" value="PROTEIN ABCI7, CHLOROPLASTIC"/>
    <property type="match status" value="1"/>
</dbReference>
<dbReference type="InterPro" id="IPR055346">
    <property type="entry name" value="Fe-S_cluster_assembly_SufBD"/>
</dbReference>
<dbReference type="KEGG" id="bbae:FRD01_02710"/>
<dbReference type="EMBL" id="CP042467">
    <property type="protein sequence ID" value="QED26186.1"/>
    <property type="molecule type" value="Genomic_DNA"/>
</dbReference>
<feature type="domain" description="SUF system FeS cluster assembly SufBD core" evidence="1">
    <location>
        <begin position="166"/>
        <end position="396"/>
    </location>
</feature>
<dbReference type="NCBIfam" id="TIGR01981">
    <property type="entry name" value="sufD"/>
    <property type="match status" value="1"/>
</dbReference>
<dbReference type="InterPro" id="IPR037284">
    <property type="entry name" value="SUF_FeS_clus_asmbl_SufBD_sf"/>
</dbReference>
<dbReference type="PANTHER" id="PTHR43575">
    <property type="entry name" value="PROTEIN ABCI7, CHLOROPLASTIC"/>
    <property type="match status" value="1"/>
</dbReference>
<name>A0A5B8XR92_9DELT</name>
<dbReference type="Proteomes" id="UP000321595">
    <property type="component" value="Chromosome"/>
</dbReference>
<dbReference type="SUPFAM" id="SSF101960">
    <property type="entry name" value="Stabilizer of iron transporter SufD"/>
    <property type="match status" value="1"/>
</dbReference>
<dbReference type="GO" id="GO:0016226">
    <property type="term" value="P:iron-sulfur cluster assembly"/>
    <property type="evidence" value="ECO:0007669"/>
    <property type="project" value="InterPro"/>
</dbReference>
<evidence type="ECO:0000259" key="1">
    <source>
        <dbReference type="Pfam" id="PF01458"/>
    </source>
</evidence>
<sequence length="422" mass="46252">MSNTHPFISGSWSAQVPTPALLEAFRAEAKAKSDLDPPTHKHEEWRFSEVKSVTNRELNPVWSGTIDAKVAKAFEIEECHNHVALTVNGAIQSLPSASNVQVGRLEDLDAAAQGAVKDAIGHGASYWSDVFKSQNDMLAPEVLCVVVPPDTSAELPLHLLNVGNAAADSVFANRTIIVIGRNSKARLVEEYRSADEGQNYFRNAVTEVLVGENAHVTHIRVQDEGPKAQHLLRSAVRLGANSHYDSYTISVGGAWARHDLLARHEGEGAFARIDGLALLVDEQLSDTHTIIDNTRPHCNSHQLHKIVAGGKGHAVFNGKIFVQKGAQKIDAYQLNRSLLLSDKAKVDAKPQLEIFADDVRCTHGATIGQLDDEQVFYLKSRGYDEQAARGMLTYAFAGEVLDEIDVPSLRQRLIEIARSRTR</sequence>
<gene>
    <name evidence="2" type="primary">sufD</name>
    <name evidence="2" type="ORF">FRD01_02710</name>
</gene>
<organism evidence="2 3">
    <name type="scientific">Microvenator marinus</name>
    <dbReference type="NCBI Taxonomy" id="2600177"/>
    <lineage>
        <taxon>Bacteria</taxon>
        <taxon>Deltaproteobacteria</taxon>
        <taxon>Bradymonadales</taxon>
        <taxon>Microvenatoraceae</taxon>
        <taxon>Microvenator</taxon>
    </lineage>
</organism>